<reference evidence="8" key="1">
    <citation type="journal article" date="2019" name="Int. J. Syst. Evol. Microbiol.">
        <title>The Global Catalogue of Microorganisms (GCM) 10K type strain sequencing project: providing services to taxonomists for standard genome sequencing and annotation.</title>
        <authorList>
            <consortium name="The Broad Institute Genomics Platform"/>
            <consortium name="The Broad Institute Genome Sequencing Center for Infectious Disease"/>
            <person name="Wu L."/>
            <person name="Ma J."/>
        </authorList>
    </citation>
    <scope>NUCLEOTIDE SEQUENCE [LARGE SCALE GENOMIC DNA]</scope>
    <source>
        <strain evidence="8">CGMCC 4.7682</strain>
    </source>
</reference>
<evidence type="ECO:0000256" key="4">
    <source>
        <dbReference type="ARBA" id="ARBA00022490"/>
    </source>
</evidence>
<gene>
    <name evidence="7" type="ORF">ACFORO_25190</name>
</gene>
<dbReference type="Proteomes" id="UP001595764">
    <property type="component" value="Unassembled WGS sequence"/>
</dbReference>
<evidence type="ECO:0000256" key="5">
    <source>
        <dbReference type="ARBA" id="ARBA00022683"/>
    </source>
</evidence>
<keyword evidence="8" id="KW-1185">Reference proteome</keyword>
<sequence length="89" mass="8776">MPEKRVTVASKVGLHARPAALVAKAAAAQPVAVRIAKNGGEPVAAGSVLNLMTLAAAYGDEVVISAEGDGAEAAVEAVAELVATDLDAQ</sequence>
<feature type="domain" description="HPr" evidence="6">
    <location>
        <begin position="1"/>
        <end position="89"/>
    </location>
</feature>
<evidence type="ECO:0000256" key="1">
    <source>
        <dbReference type="ARBA" id="ARBA00003681"/>
    </source>
</evidence>
<evidence type="ECO:0000313" key="7">
    <source>
        <dbReference type="EMBL" id="MFC3513488.1"/>
    </source>
</evidence>
<dbReference type="PANTHER" id="PTHR33705:SF2">
    <property type="entry name" value="PHOSPHOCARRIER PROTEIN NPR"/>
    <property type="match status" value="1"/>
</dbReference>
<dbReference type="Gene3D" id="3.30.1340.10">
    <property type="entry name" value="HPr-like"/>
    <property type="match status" value="1"/>
</dbReference>
<accession>A0ABV7QPE2</accession>
<comment type="caution">
    <text evidence="7">The sequence shown here is derived from an EMBL/GenBank/DDBJ whole genome shotgun (WGS) entry which is preliminary data.</text>
</comment>
<comment type="subcellular location">
    <subcellularLocation>
        <location evidence="2">Cytoplasm</location>
    </subcellularLocation>
</comment>
<comment type="function">
    <text evidence="1">General (non sugar-specific) component of the phosphoenolpyruvate-dependent sugar phosphotransferase system (sugar PTS). This major carbohydrate active-transport system catalyzes the phosphorylation of incoming sugar substrates concomitantly with their translocation across the cell membrane. The phosphoryl group from phosphoenolpyruvate (PEP) is transferred to the phosphoryl carrier protein HPr by enzyme I. Phospho-HPr then transfers it to the PTS EIIA domain.</text>
</comment>
<dbReference type="InterPro" id="IPR050399">
    <property type="entry name" value="HPr"/>
</dbReference>
<dbReference type="InterPro" id="IPR001020">
    <property type="entry name" value="PTS_HPr_His_P_site"/>
</dbReference>
<name>A0ABV7QPE2_9PSEU</name>
<keyword evidence="4" id="KW-0963">Cytoplasm</keyword>
<dbReference type="EMBL" id="JBHRWI010000029">
    <property type="protein sequence ID" value="MFC3513488.1"/>
    <property type="molecule type" value="Genomic_DNA"/>
</dbReference>
<protein>
    <recommendedName>
        <fullName evidence="3">Phosphocarrier protein HPr</fullName>
    </recommendedName>
</protein>
<dbReference type="PRINTS" id="PR00107">
    <property type="entry name" value="PHOSPHOCPHPR"/>
</dbReference>
<dbReference type="NCBIfam" id="TIGR01003">
    <property type="entry name" value="PTS_HPr_family"/>
    <property type="match status" value="1"/>
</dbReference>
<dbReference type="InterPro" id="IPR035895">
    <property type="entry name" value="HPr-like_sf"/>
</dbReference>
<evidence type="ECO:0000256" key="3">
    <source>
        <dbReference type="ARBA" id="ARBA00020422"/>
    </source>
</evidence>
<dbReference type="PANTHER" id="PTHR33705">
    <property type="entry name" value="PHOSPHOCARRIER PROTEIN HPR"/>
    <property type="match status" value="1"/>
</dbReference>
<evidence type="ECO:0000259" key="6">
    <source>
        <dbReference type="PROSITE" id="PS51350"/>
    </source>
</evidence>
<keyword evidence="5" id="KW-0598">Phosphotransferase system</keyword>
<organism evidence="7 8">
    <name type="scientific">Amycolatopsis halotolerans</name>
    <dbReference type="NCBI Taxonomy" id="330083"/>
    <lineage>
        <taxon>Bacteria</taxon>
        <taxon>Bacillati</taxon>
        <taxon>Actinomycetota</taxon>
        <taxon>Actinomycetes</taxon>
        <taxon>Pseudonocardiales</taxon>
        <taxon>Pseudonocardiaceae</taxon>
        <taxon>Amycolatopsis</taxon>
    </lineage>
</organism>
<dbReference type="SUPFAM" id="SSF55594">
    <property type="entry name" value="HPr-like"/>
    <property type="match status" value="1"/>
</dbReference>
<proteinExistence type="predicted"/>
<evidence type="ECO:0000313" key="8">
    <source>
        <dbReference type="Proteomes" id="UP001595764"/>
    </source>
</evidence>
<dbReference type="PROSITE" id="PS51350">
    <property type="entry name" value="PTS_HPR_DOM"/>
    <property type="match status" value="1"/>
</dbReference>
<dbReference type="InterPro" id="IPR000032">
    <property type="entry name" value="HPr-like"/>
</dbReference>
<evidence type="ECO:0000256" key="2">
    <source>
        <dbReference type="ARBA" id="ARBA00004496"/>
    </source>
</evidence>
<dbReference type="Pfam" id="PF00381">
    <property type="entry name" value="PTS-HPr"/>
    <property type="match status" value="1"/>
</dbReference>
<dbReference type="RefSeq" id="WP_377874788.1">
    <property type="nucleotide sequence ID" value="NZ_JBHMAY010000076.1"/>
</dbReference>
<dbReference type="PROSITE" id="PS00369">
    <property type="entry name" value="PTS_HPR_HIS"/>
    <property type="match status" value="1"/>
</dbReference>